<name>A0AAD8BF29_BIOPF</name>
<organism evidence="2 3">
    <name type="scientific">Biomphalaria pfeifferi</name>
    <name type="common">Bloodfluke planorb</name>
    <name type="synonym">Freshwater snail</name>
    <dbReference type="NCBI Taxonomy" id="112525"/>
    <lineage>
        <taxon>Eukaryota</taxon>
        <taxon>Metazoa</taxon>
        <taxon>Spiralia</taxon>
        <taxon>Lophotrochozoa</taxon>
        <taxon>Mollusca</taxon>
        <taxon>Gastropoda</taxon>
        <taxon>Heterobranchia</taxon>
        <taxon>Euthyneura</taxon>
        <taxon>Panpulmonata</taxon>
        <taxon>Hygrophila</taxon>
        <taxon>Lymnaeoidea</taxon>
        <taxon>Planorbidae</taxon>
        <taxon>Biomphalaria</taxon>
    </lineage>
</organism>
<keyword evidence="2" id="KW-0675">Receptor</keyword>
<feature type="non-terminal residue" evidence="2">
    <location>
        <position position="75"/>
    </location>
</feature>
<feature type="signal peptide" evidence="1">
    <location>
        <begin position="1"/>
        <end position="19"/>
    </location>
</feature>
<sequence length="75" mass="8571">MACLMVVSVLVCSCVYVMCLTNESDWKEPLTSWRRNKARLKEDLRSRREALGKTNPADDATNRLIHLTIQFSPTS</sequence>
<accession>A0AAD8BF29</accession>
<reference evidence="2" key="2">
    <citation type="submission" date="2023-04" db="EMBL/GenBank/DDBJ databases">
        <authorList>
            <person name="Bu L."/>
            <person name="Lu L."/>
            <person name="Laidemitt M.R."/>
            <person name="Zhang S.M."/>
            <person name="Mutuku M."/>
            <person name="Mkoji G."/>
            <person name="Steinauer M."/>
            <person name="Loker E.S."/>
        </authorList>
    </citation>
    <scope>NUCLEOTIDE SEQUENCE</scope>
    <source>
        <strain evidence="2">KasaAsao</strain>
        <tissue evidence="2">Whole Snail</tissue>
    </source>
</reference>
<protein>
    <submittedName>
        <fullName evidence="2">Neuronal acetylcholine receptor subunit beta-4</fullName>
    </submittedName>
</protein>
<dbReference type="Proteomes" id="UP001233172">
    <property type="component" value="Unassembled WGS sequence"/>
</dbReference>
<dbReference type="EMBL" id="JASAOG010000086">
    <property type="protein sequence ID" value="KAK0053411.1"/>
    <property type="molecule type" value="Genomic_DNA"/>
</dbReference>
<dbReference type="AlphaFoldDB" id="A0AAD8BF29"/>
<evidence type="ECO:0000313" key="3">
    <source>
        <dbReference type="Proteomes" id="UP001233172"/>
    </source>
</evidence>
<feature type="chain" id="PRO_5042026477" evidence="1">
    <location>
        <begin position="20"/>
        <end position="75"/>
    </location>
</feature>
<evidence type="ECO:0000313" key="2">
    <source>
        <dbReference type="EMBL" id="KAK0053411.1"/>
    </source>
</evidence>
<keyword evidence="3" id="KW-1185">Reference proteome</keyword>
<keyword evidence="1" id="KW-0732">Signal</keyword>
<reference evidence="2" key="1">
    <citation type="journal article" date="2023" name="PLoS Negl. Trop. Dis.">
        <title>A genome sequence for Biomphalaria pfeifferi, the major vector snail for the human-infecting parasite Schistosoma mansoni.</title>
        <authorList>
            <person name="Bu L."/>
            <person name="Lu L."/>
            <person name="Laidemitt M.R."/>
            <person name="Zhang S.M."/>
            <person name="Mutuku M."/>
            <person name="Mkoji G."/>
            <person name="Steinauer M."/>
            <person name="Loker E.S."/>
        </authorList>
    </citation>
    <scope>NUCLEOTIDE SEQUENCE</scope>
    <source>
        <strain evidence="2">KasaAsao</strain>
    </source>
</reference>
<gene>
    <name evidence="2" type="ORF">Bpfe_017109</name>
</gene>
<comment type="caution">
    <text evidence="2">The sequence shown here is derived from an EMBL/GenBank/DDBJ whole genome shotgun (WGS) entry which is preliminary data.</text>
</comment>
<evidence type="ECO:0000256" key="1">
    <source>
        <dbReference type="SAM" id="SignalP"/>
    </source>
</evidence>
<proteinExistence type="predicted"/>